<organism evidence="2">
    <name type="scientific">Triticum aestivum</name>
    <name type="common">Wheat</name>
    <dbReference type="NCBI Taxonomy" id="4565"/>
    <lineage>
        <taxon>Eukaryota</taxon>
        <taxon>Viridiplantae</taxon>
        <taxon>Streptophyta</taxon>
        <taxon>Embryophyta</taxon>
        <taxon>Tracheophyta</taxon>
        <taxon>Spermatophyta</taxon>
        <taxon>Magnoliopsida</taxon>
        <taxon>Liliopsida</taxon>
        <taxon>Poales</taxon>
        <taxon>Poaceae</taxon>
        <taxon>BOP clade</taxon>
        <taxon>Pooideae</taxon>
        <taxon>Triticodae</taxon>
        <taxon>Triticeae</taxon>
        <taxon>Triticinae</taxon>
        <taxon>Triticum</taxon>
    </lineage>
</organism>
<protein>
    <recommendedName>
        <fullName evidence="3">DUF1618 domain-containing protein</fullName>
    </recommendedName>
</protein>
<gene>
    <name evidence="2" type="ORF">TRAES_3BF268900100CFD_c1</name>
</gene>
<dbReference type="PANTHER" id="PTHR35828:SF21">
    <property type="entry name" value="F-BOX DOMAIN-CONTAINING PROTEIN"/>
    <property type="match status" value="1"/>
</dbReference>
<accession>A0A077S1B2</accession>
<evidence type="ECO:0000313" key="2">
    <source>
        <dbReference type="EMBL" id="CDM86642.1"/>
    </source>
</evidence>
<feature type="region of interest" description="Disordered" evidence="1">
    <location>
        <begin position="1"/>
        <end position="84"/>
    </location>
</feature>
<dbReference type="AlphaFoldDB" id="A0A077S1B2"/>
<feature type="compositionally biased region" description="Low complexity" evidence="1">
    <location>
        <begin position="27"/>
        <end position="48"/>
    </location>
</feature>
<evidence type="ECO:0008006" key="3">
    <source>
        <dbReference type="Google" id="ProtNLM"/>
    </source>
</evidence>
<proteinExistence type="predicted"/>
<dbReference type="PANTHER" id="PTHR35828">
    <property type="entry name" value="OS08G0203800 PROTEIN-RELATED"/>
    <property type="match status" value="1"/>
</dbReference>
<sequence>MSDKSSPGREFPGSVTSDTTTPGREFPGSVTSGTTTPETLTPTSEVVPGQFMSPSTARSDLFDANKNGGDPHRFRSLGGPSRARETIAAPEIKKHEQGIRAAEKADIPTKALGCIEFQEPHDRTGIIKTLLQCRLLVSDPSLVRRCLPEDACRSSPFPGFFAQQRRPRGLPEPCFVQGPRPVFGLLDCPRLVGCADSAVPLTSRGGLLLVRVGDLPVLCNPLTGRFKSLPPLKHNCGSSANYSTGYAILTAADCSSSSGVDGDELSFFKVLTMTIQKDAMQYRLHTFSSAGDWGWSTRSGRVNHNLCVPLSQQNAVVCGGAARWFFCNKSGLHSFDVGTKTGDVSMAKLLKVIPRDPLSPKAYDEPYLSLDAEGRLTLFSLQLDGNQVDIWTWHHDGRCIPTLLKLDPPSRKKNKNKKAGCRVEYACLGEKNGTLLIQDDQQRVYAVSVKTGVMQEVADCPLGGVGRREIVPLEIDWPALFVSRLGELAME</sequence>
<reference evidence="2" key="1">
    <citation type="journal article" date="2014" name="Science">
        <title>Structural and functional partitioning of bread wheat chromosome 3B.</title>
        <authorList>
            <person name="Choulet F."/>
            <person name="Alberti A."/>
            <person name="Theil S."/>
            <person name="Glover N."/>
            <person name="Barbe V."/>
            <person name="Daron J."/>
            <person name="Pingault L."/>
            <person name="Sourdille P."/>
            <person name="Couloux A."/>
            <person name="Paux E."/>
            <person name="Leroy P."/>
            <person name="Mangenot S."/>
            <person name="Guilhot N."/>
            <person name="Le Gouis J."/>
            <person name="Balfourier F."/>
            <person name="Alaux M."/>
            <person name="Jamilloux V."/>
            <person name="Poulain J."/>
            <person name="Durand C."/>
            <person name="Bellec A."/>
            <person name="Gaspin C."/>
            <person name="Safar J."/>
            <person name="Dolezel J."/>
            <person name="Rogers J."/>
            <person name="Vandepoele K."/>
            <person name="Aury J.M."/>
            <person name="Mayer K."/>
            <person name="Berges H."/>
            <person name="Quesneville H."/>
            <person name="Wincker P."/>
            <person name="Feuillet C."/>
        </authorList>
    </citation>
    <scope>NUCLEOTIDE SEQUENCE</scope>
</reference>
<name>A0A077S1B2_WHEAT</name>
<evidence type="ECO:0000256" key="1">
    <source>
        <dbReference type="SAM" id="MobiDB-lite"/>
    </source>
</evidence>
<dbReference type="HOGENOM" id="CLU_018793_0_0_1"/>
<dbReference type="EMBL" id="HG670306">
    <property type="protein sequence ID" value="CDM86642.1"/>
    <property type="molecule type" value="Genomic_DNA"/>
</dbReference>